<dbReference type="PANTHER" id="PTHR24416:SF525">
    <property type="entry name" value="INSULIN-LIKE RECEPTOR"/>
    <property type="match status" value="1"/>
</dbReference>
<evidence type="ECO:0000256" key="2">
    <source>
        <dbReference type="ARBA" id="ARBA00022692"/>
    </source>
</evidence>
<keyword evidence="4" id="KW-0677">Repeat</keyword>
<feature type="domain" description="Serine-threonine/tyrosine-protein kinase catalytic" evidence="10">
    <location>
        <begin position="1"/>
        <end position="61"/>
    </location>
</feature>
<feature type="region of interest" description="Disordered" evidence="9">
    <location>
        <begin position="128"/>
        <end position="152"/>
    </location>
</feature>
<evidence type="ECO:0000256" key="7">
    <source>
        <dbReference type="ARBA" id="ARBA00022989"/>
    </source>
</evidence>
<dbReference type="PANTHER" id="PTHR24416">
    <property type="entry name" value="TYROSINE-PROTEIN KINASE RECEPTOR"/>
    <property type="match status" value="1"/>
</dbReference>
<keyword evidence="3" id="KW-0732">Signal</keyword>
<dbReference type="GO" id="GO:0005524">
    <property type="term" value="F:ATP binding"/>
    <property type="evidence" value="ECO:0007669"/>
    <property type="project" value="UniProtKB-KW"/>
</dbReference>
<evidence type="ECO:0000256" key="8">
    <source>
        <dbReference type="ARBA" id="ARBA00023136"/>
    </source>
</evidence>
<evidence type="ECO:0000313" key="11">
    <source>
        <dbReference type="EMBL" id="KAK9870069.1"/>
    </source>
</evidence>
<evidence type="ECO:0000256" key="9">
    <source>
        <dbReference type="SAM" id="MobiDB-lite"/>
    </source>
</evidence>
<dbReference type="GO" id="GO:0042593">
    <property type="term" value="P:glucose homeostasis"/>
    <property type="evidence" value="ECO:0007669"/>
    <property type="project" value="TreeGrafter"/>
</dbReference>
<keyword evidence="7" id="KW-1133">Transmembrane helix</keyword>
<comment type="caution">
    <text evidence="11">The sequence shown here is derived from an EMBL/GenBank/DDBJ whole genome shotgun (WGS) entry which is preliminary data.</text>
</comment>
<dbReference type="InterPro" id="IPR011009">
    <property type="entry name" value="Kinase-like_dom_sf"/>
</dbReference>
<organism evidence="11 12">
    <name type="scientific">Henosepilachna vigintioctopunctata</name>
    <dbReference type="NCBI Taxonomy" id="420089"/>
    <lineage>
        <taxon>Eukaryota</taxon>
        <taxon>Metazoa</taxon>
        <taxon>Ecdysozoa</taxon>
        <taxon>Arthropoda</taxon>
        <taxon>Hexapoda</taxon>
        <taxon>Insecta</taxon>
        <taxon>Pterygota</taxon>
        <taxon>Neoptera</taxon>
        <taxon>Endopterygota</taxon>
        <taxon>Coleoptera</taxon>
        <taxon>Polyphaga</taxon>
        <taxon>Cucujiformia</taxon>
        <taxon>Coccinelloidea</taxon>
        <taxon>Coccinellidae</taxon>
        <taxon>Epilachninae</taxon>
        <taxon>Epilachnini</taxon>
        <taxon>Henosepilachna</taxon>
    </lineage>
</organism>
<evidence type="ECO:0000256" key="1">
    <source>
        <dbReference type="ARBA" id="ARBA00004479"/>
    </source>
</evidence>
<evidence type="ECO:0000256" key="6">
    <source>
        <dbReference type="ARBA" id="ARBA00022840"/>
    </source>
</evidence>
<keyword evidence="6" id="KW-0067">ATP-binding</keyword>
<keyword evidence="2" id="KW-0812">Transmembrane</keyword>
<dbReference type="AlphaFoldDB" id="A0AAW1TP15"/>
<comment type="subcellular location">
    <subcellularLocation>
        <location evidence="1">Membrane</location>
        <topology evidence="1">Single-pass type I membrane protein</topology>
    </subcellularLocation>
</comment>
<dbReference type="GO" id="GO:0051897">
    <property type="term" value="P:positive regulation of phosphatidylinositol 3-kinase/protein kinase B signal transduction"/>
    <property type="evidence" value="ECO:0007669"/>
    <property type="project" value="TreeGrafter"/>
</dbReference>
<evidence type="ECO:0000259" key="10">
    <source>
        <dbReference type="Pfam" id="PF07714"/>
    </source>
</evidence>
<evidence type="ECO:0000313" key="12">
    <source>
        <dbReference type="Proteomes" id="UP001431783"/>
    </source>
</evidence>
<dbReference type="InterPro" id="IPR050122">
    <property type="entry name" value="RTK"/>
</dbReference>
<dbReference type="Gene3D" id="1.10.510.10">
    <property type="entry name" value="Transferase(Phosphotransferase) domain 1"/>
    <property type="match status" value="1"/>
</dbReference>
<keyword evidence="5" id="KW-0547">Nucleotide-binding</keyword>
<dbReference type="EMBL" id="JARQZJ010000002">
    <property type="protein sequence ID" value="KAK9870069.1"/>
    <property type="molecule type" value="Genomic_DNA"/>
</dbReference>
<keyword evidence="8" id="KW-0472">Membrane</keyword>
<name>A0AAW1TP15_9CUCU</name>
<dbReference type="Pfam" id="PF07714">
    <property type="entry name" value="PK_Tyr_Ser-Thr"/>
    <property type="match status" value="1"/>
</dbReference>
<protein>
    <recommendedName>
        <fullName evidence="10">Serine-threonine/tyrosine-protein kinase catalytic domain-containing protein</fullName>
    </recommendedName>
</protein>
<proteinExistence type="predicted"/>
<dbReference type="SUPFAM" id="SSF56112">
    <property type="entry name" value="Protein kinase-like (PK-like)"/>
    <property type="match status" value="1"/>
</dbReference>
<accession>A0AAW1TP15</accession>
<dbReference type="Proteomes" id="UP001431783">
    <property type="component" value="Unassembled WGS sequence"/>
</dbReference>
<dbReference type="GO" id="GO:0043410">
    <property type="term" value="P:positive regulation of MAPK cascade"/>
    <property type="evidence" value="ECO:0007669"/>
    <property type="project" value="TreeGrafter"/>
</dbReference>
<evidence type="ECO:0000256" key="4">
    <source>
        <dbReference type="ARBA" id="ARBA00022737"/>
    </source>
</evidence>
<evidence type="ECO:0000256" key="3">
    <source>
        <dbReference type="ARBA" id="ARBA00022729"/>
    </source>
</evidence>
<sequence>MVTLAEQPYQGMSNDQVLNFIISRGRLGRPAECPDLLWEIMEACWKYRPKDRPLFLGVVELLEPLASPSFALVSFYHSREGREYRLNSRQREIIEKNATFSEPYQSSLYMLEGDNDVLIPQDEDFYPSNTRAFKRGPLNSERSSSSISNTTS</sequence>
<dbReference type="InterPro" id="IPR001245">
    <property type="entry name" value="Ser-Thr/Tyr_kinase_cat_dom"/>
</dbReference>
<dbReference type="GO" id="GO:0030424">
    <property type="term" value="C:axon"/>
    <property type="evidence" value="ECO:0007669"/>
    <property type="project" value="TreeGrafter"/>
</dbReference>
<dbReference type="GO" id="GO:0043560">
    <property type="term" value="F:insulin receptor substrate binding"/>
    <property type="evidence" value="ECO:0007669"/>
    <property type="project" value="TreeGrafter"/>
</dbReference>
<reference evidence="11 12" key="1">
    <citation type="submission" date="2023-03" db="EMBL/GenBank/DDBJ databases">
        <title>Genome insight into feeding habits of ladybird beetles.</title>
        <authorList>
            <person name="Li H.-S."/>
            <person name="Huang Y.-H."/>
            <person name="Pang H."/>
        </authorList>
    </citation>
    <scope>NUCLEOTIDE SEQUENCE [LARGE SCALE GENOMIC DNA]</scope>
    <source>
        <strain evidence="11">SYSU_2023b</strain>
        <tissue evidence="11">Whole body</tissue>
    </source>
</reference>
<dbReference type="GO" id="GO:0005899">
    <property type="term" value="C:insulin receptor complex"/>
    <property type="evidence" value="ECO:0007669"/>
    <property type="project" value="TreeGrafter"/>
</dbReference>
<dbReference type="GO" id="GO:0005009">
    <property type="term" value="F:insulin receptor activity"/>
    <property type="evidence" value="ECO:0007669"/>
    <property type="project" value="TreeGrafter"/>
</dbReference>
<keyword evidence="12" id="KW-1185">Reference proteome</keyword>
<evidence type="ECO:0000256" key="5">
    <source>
        <dbReference type="ARBA" id="ARBA00022741"/>
    </source>
</evidence>
<gene>
    <name evidence="11" type="ORF">WA026_006164</name>
</gene>
<feature type="compositionally biased region" description="Low complexity" evidence="9">
    <location>
        <begin position="139"/>
        <end position="152"/>
    </location>
</feature>